<dbReference type="GO" id="GO:0000282">
    <property type="term" value="P:cellular bud site selection"/>
    <property type="evidence" value="ECO:0007669"/>
    <property type="project" value="TreeGrafter"/>
</dbReference>
<dbReference type="GO" id="GO:0005886">
    <property type="term" value="C:plasma membrane"/>
    <property type="evidence" value="ECO:0007669"/>
    <property type="project" value="TreeGrafter"/>
</dbReference>
<organism evidence="2 3">
    <name type="scientific">Suhomyces tanzawaensis NRRL Y-17324</name>
    <dbReference type="NCBI Taxonomy" id="984487"/>
    <lineage>
        <taxon>Eukaryota</taxon>
        <taxon>Fungi</taxon>
        <taxon>Dikarya</taxon>
        <taxon>Ascomycota</taxon>
        <taxon>Saccharomycotina</taxon>
        <taxon>Pichiomycetes</taxon>
        <taxon>Debaryomycetaceae</taxon>
        <taxon>Suhomyces</taxon>
    </lineage>
</organism>
<evidence type="ECO:0000313" key="2">
    <source>
        <dbReference type="EMBL" id="ODV78571.1"/>
    </source>
</evidence>
<dbReference type="PROSITE" id="PS50211">
    <property type="entry name" value="DENN"/>
    <property type="match status" value="1"/>
</dbReference>
<proteinExistence type="predicted"/>
<dbReference type="AlphaFoldDB" id="A0A1E4SGD4"/>
<dbReference type="EMBL" id="KV453913">
    <property type="protein sequence ID" value="ODV78571.1"/>
    <property type="molecule type" value="Genomic_DNA"/>
</dbReference>
<dbReference type="InterPro" id="IPR012860">
    <property type="entry name" value="Afi1_N"/>
</dbReference>
<evidence type="ECO:0000259" key="1">
    <source>
        <dbReference type="PROSITE" id="PS50211"/>
    </source>
</evidence>
<accession>A0A1E4SGD4</accession>
<dbReference type="PANTHER" id="PTHR28245:SF1">
    <property type="entry name" value="ARF3-INTERACTING PROTEIN 1"/>
    <property type="match status" value="1"/>
</dbReference>
<feature type="domain" description="UDENN" evidence="1">
    <location>
        <begin position="6"/>
        <end position="489"/>
    </location>
</feature>
<dbReference type="Pfam" id="PF07792">
    <property type="entry name" value="Afi1"/>
    <property type="match status" value="1"/>
</dbReference>
<name>A0A1E4SGD4_9ASCO</name>
<dbReference type="OrthoDB" id="66409at2759"/>
<dbReference type="InterPro" id="IPR052809">
    <property type="entry name" value="Actin_polarity_regulatory"/>
</dbReference>
<keyword evidence="3" id="KW-1185">Reference proteome</keyword>
<sequence>MTRNIEYIITAEFHIDKGPSLLHQYPSQLPGLQNLVFLPELMLPDQIHKREEDFTLFMLYRNTTTGEFQYLYNKATCEPEPYFLYTIVNNLKDSKFKRGSVIKSLSIITKLLYFKNFRPLLLICLDKYFGDNNLDIIKELYLAINVKNFKFSNSSSLISIIKKLLITSILDLPINDKIYYDESFRNKLMGINKNSIINQDLFIRKDLSFNSIIKFNNMNIPIKIPMVELPDTIGDYLNPTDLNFKPNLINFLSAKLVTTNLHNELTIYGLQTPPIIILINAILTGKKIIFLSYDNSSGYIIDYVLLTLKIISGGGILSGLLTNYNVFPIIDVSKIDLLEECESYIAGTINPFFKNNDKLWDLLYDLDSNEFHLTSQHPSDKDYKSSIISEDAKFLSNLQLSLFNYNDDLTTIQLIFRRHINEIIRILLSLKNFNNNFPSDSPNSKKKLTLLMDGIGYFWQSDSNKLLEISCYQLISKKFQDLLFDGKFSYNLMLPNLANELNLMIDLQYHLQSLNNISNNPRVNEREIWFNFLKYLISGKSLEIFLLVTYLIPPNSATSLQSSSMHGGNLTIFDKNKGIELLLLNLFNQDDQVKSNIIMILQELQDNFLCGWCLDKFIKSNMIYEVAFEELKN</sequence>
<evidence type="ECO:0000313" key="3">
    <source>
        <dbReference type="Proteomes" id="UP000094285"/>
    </source>
</evidence>
<protein>
    <submittedName>
        <fullName evidence="2">Putative spindle pole body interacting protein</fullName>
    </submittedName>
</protein>
<dbReference type="GO" id="GO:0005935">
    <property type="term" value="C:cellular bud neck"/>
    <property type="evidence" value="ECO:0007669"/>
    <property type="project" value="TreeGrafter"/>
</dbReference>
<dbReference type="PANTHER" id="PTHR28245">
    <property type="entry name" value="ARF3-INTERACTING PROTEIN 1"/>
    <property type="match status" value="1"/>
</dbReference>
<dbReference type="Pfam" id="PF08616">
    <property type="entry name" value="SPA"/>
    <property type="match status" value="1"/>
</dbReference>
<dbReference type="GO" id="GO:0051666">
    <property type="term" value="P:actin cortical patch localization"/>
    <property type="evidence" value="ECO:0007669"/>
    <property type="project" value="TreeGrafter"/>
</dbReference>
<dbReference type="InterPro" id="IPR037516">
    <property type="entry name" value="Tripartite_DENN"/>
</dbReference>
<gene>
    <name evidence="2" type="ORF">CANTADRAFT_53458</name>
</gene>
<dbReference type="GeneID" id="30984347"/>
<dbReference type="Proteomes" id="UP000094285">
    <property type="component" value="Unassembled WGS sequence"/>
</dbReference>
<dbReference type="RefSeq" id="XP_020063693.1">
    <property type="nucleotide sequence ID" value="XM_020210211.1"/>
</dbReference>
<dbReference type="STRING" id="984487.A0A1E4SGD4"/>
<reference evidence="3" key="1">
    <citation type="submission" date="2016-05" db="EMBL/GenBank/DDBJ databases">
        <title>Comparative genomics of biotechnologically important yeasts.</title>
        <authorList>
            <consortium name="DOE Joint Genome Institute"/>
            <person name="Riley R."/>
            <person name="Haridas S."/>
            <person name="Wolfe K.H."/>
            <person name="Lopes M.R."/>
            <person name="Hittinger C.T."/>
            <person name="Goker M."/>
            <person name="Salamov A."/>
            <person name="Wisecaver J."/>
            <person name="Long T.M."/>
            <person name="Aerts A.L."/>
            <person name="Barry K."/>
            <person name="Choi C."/>
            <person name="Clum A."/>
            <person name="Coughlan A.Y."/>
            <person name="Deshpande S."/>
            <person name="Douglass A.P."/>
            <person name="Hanson S.J."/>
            <person name="Klenk H.-P."/>
            <person name="Labutti K."/>
            <person name="Lapidus A."/>
            <person name="Lindquist E."/>
            <person name="Lipzen A."/>
            <person name="Meier-Kolthoff J.P."/>
            <person name="Ohm R.A."/>
            <person name="Otillar R.P."/>
            <person name="Pangilinan J."/>
            <person name="Peng Y."/>
            <person name="Rokas A."/>
            <person name="Rosa C.A."/>
            <person name="Scheuner C."/>
            <person name="Sibirny A.A."/>
            <person name="Slot J.C."/>
            <person name="Stielow J.B."/>
            <person name="Sun H."/>
            <person name="Kurtzman C.P."/>
            <person name="Blackwell M."/>
            <person name="Grigoriev I.V."/>
            <person name="Jeffries T.W."/>
        </authorList>
    </citation>
    <scope>NUCLEOTIDE SEQUENCE [LARGE SCALE GENOMIC DNA]</scope>
    <source>
        <strain evidence="3">NRRL Y-17324</strain>
    </source>
</reference>